<dbReference type="EMBL" id="CAUYUJ010019167">
    <property type="protein sequence ID" value="CAK0889057.1"/>
    <property type="molecule type" value="Genomic_DNA"/>
</dbReference>
<organism evidence="1 2">
    <name type="scientific">Prorocentrum cordatum</name>
    <dbReference type="NCBI Taxonomy" id="2364126"/>
    <lineage>
        <taxon>Eukaryota</taxon>
        <taxon>Sar</taxon>
        <taxon>Alveolata</taxon>
        <taxon>Dinophyceae</taxon>
        <taxon>Prorocentrales</taxon>
        <taxon>Prorocentraceae</taxon>
        <taxon>Prorocentrum</taxon>
    </lineage>
</organism>
<dbReference type="Proteomes" id="UP001189429">
    <property type="component" value="Unassembled WGS sequence"/>
</dbReference>
<evidence type="ECO:0000313" key="1">
    <source>
        <dbReference type="EMBL" id="CAK0889057.1"/>
    </source>
</evidence>
<name>A0ABN9WQS8_9DINO</name>
<keyword evidence="2" id="KW-1185">Reference proteome</keyword>
<comment type="caution">
    <text evidence="1">The sequence shown here is derived from an EMBL/GenBank/DDBJ whole genome shotgun (WGS) entry which is preliminary data.</text>
</comment>
<evidence type="ECO:0000313" key="2">
    <source>
        <dbReference type="Proteomes" id="UP001189429"/>
    </source>
</evidence>
<proteinExistence type="predicted"/>
<sequence length="111" mass="12888">MALLFSIRSCISAGWTELWNQAQRKRHRALCRRLGNWGHFTVASAHIELCGDALDDRLVYWSGGVGFLRWFAISWMFFADFGVAQHSIRTASLIFMLGLIPLRSRLFQRWL</sequence>
<protein>
    <recommendedName>
        <fullName evidence="3">Mannosyltransferase</fullName>
    </recommendedName>
</protein>
<reference evidence="1" key="1">
    <citation type="submission" date="2023-10" db="EMBL/GenBank/DDBJ databases">
        <authorList>
            <person name="Chen Y."/>
            <person name="Shah S."/>
            <person name="Dougan E. K."/>
            <person name="Thang M."/>
            <person name="Chan C."/>
        </authorList>
    </citation>
    <scope>NUCLEOTIDE SEQUENCE [LARGE SCALE GENOMIC DNA]</scope>
</reference>
<accession>A0ABN9WQS8</accession>
<gene>
    <name evidence="1" type="ORF">PCOR1329_LOCUS69710</name>
</gene>
<evidence type="ECO:0008006" key="3">
    <source>
        <dbReference type="Google" id="ProtNLM"/>
    </source>
</evidence>